<dbReference type="Proteomes" id="UP000007305">
    <property type="component" value="Chromosome 6"/>
</dbReference>
<keyword evidence="3" id="KW-1185">Reference proteome</keyword>
<sequence length="135" mass="14745">TAASSAALGNPSAGKTVDWRYVLASPHFRRLFSDGSKKNYENYYPKGKKEVPKGDGTNKSESKQESNTDEGWNFQDNAMKQMQNFLAPLLILGLMLSSMSSSFADQKEVCNFLGPQKTNNTVASPCVPNPVSNSC</sequence>
<dbReference type="InParanoid" id="A0A804PTS0"/>
<feature type="compositionally biased region" description="Basic and acidic residues" evidence="1">
    <location>
        <begin position="47"/>
        <end position="66"/>
    </location>
</feature>
<evidence type="ECO:0000313" key="2">
    <source>
        <dbReference type="EnsemblPlants" id="Zm00001eb269410_P001"/>
    </source>
</evidence>
<evidence type="ECO:0000256" key="1">
    <source>
        <dbReference type="SAM" id="MobiDB-lite"/>
    </source>
</evidence>
<feature type="region of interest" description="Disordered" evidence="1">
    <location>
        <begin position="37"/>
        <end position="75"/>
    </location>
</feature>
<reference evidence="2" key="3">
    <citation type="submission" date="2021-05" db="UniProtKB">
        <authorList>
            <consortium name="EnsemblPlants"/>
        </authorList>
    </citation>
    <scope>IDENTIFICATION</scope>
    <source>
        <strain evidence="2">cv. B73</strain>
    </source>
</reference>
<dbReference type="EnsemblPlants" id="Zm00001eb269410_T001">
    <property type="protein sequence ID" value="Zm00001eb269410_P001"/>
    <property type="gene ID" value="Zm00001eb269410"/>
</dbReference>
<dbReference type="Gramene" id="Zm00001eb269410_T001">
    <property type="protein sequence ID" value="Zm00001eb269410_P001"/>
    <property type="gene ID" value="Zm00001eb269410"/>
</dbReference>
<reference evidence="3" key="1">
    <citation type="journal article" date="2009" name="Science">
        <title>The B73 maize genome: complexity, diversity, and dynamics.</title>
        <authorList>
            <person name="Schnable P.S."/>
            <person name="Ware D."/>
            <person name="Fulton R.S."/>
            <person name="Stein J.C."/>
            <person name="Wei F."/>
            <person name="Pasternak S."/>
            <person name="Liang C."/>
            <person name="Zhang J."/>
            <person name="Fulton L."/>
            <person name="Graves T.A."/>
            <person name="Minx P."/>
            <person name="Reily A.D."/>
            <person name="Courtney L."/>
            <person name="Kruchowski S.S."/>
            <person name="Tomlinson C."/>
            <person name="Strong C."/>
            <person name="Delehaunty K."/>
            <person name="Fronick C."/>
            <person name="Courtney B."/>
            <person name="Rock S.M."/>
            <person name="Belter E."/>
            <person name="Du F."/>
            <person name="Kim K."/>
            <person name="Abbott R.M."/>
            <person name="Cotton M."/>
            <person name="Levy A."/>
            <person name="Marchetto P."/>
            <person name="Ochoa K."/>
            <person name="Jackson S.M."/>
            <person name="Gillam B."/>
            <person name="Chen W."/>
            <person name="Yan L."/>
            <person name="Higginbotham J."/>
            <person name="Cardenas M."/>
            <person name="Waligorski J."/>
            <person name="Applebaum E."/>
            <person name="Phelps L."/>
            <person name="Falcone J."/>
            <person name="Kanchi K."/>
            <person name="Thane T."/>
            <person name="Scimone A."/>
            <person name="Thane N."/>
            <person name="Henke J."/>
            <person name="Wang T."/>
            <person name="Ruppert J."/>
            <person name="Shah N."/>
            <person name="Rotter K."/>
            <person name="Hodges J."/>
            <person name="Ingenthron E."/>
            <person name="Cordes M."/>
            <person name="Kohlberg S."/>
            <person name="Sgro J."/>
            <person name="Delgado B."/>
            <person name="Mead K."/>
            <person name="Chinwalla A."/>
            <person name="Leonard S."/>
            <person name="Crouse K."/>
            <person name="Collura K."/>
            <person name="Kudrna D."/>
            <person name="Currie J."/>
            <person name="He R."/>
            <person name="Angelova A."/>
            <person name="Rajasekar S."/>
            <person name="Mueller T."/>
            <person name="Lomeli R."/>
            <person name="Scara G."/>
            <person name="Ko A."/>
            <person name="Delaney K."/>
            <person name="Wissotski M."/>
            <person name="Lopez G."/>
            <person name="Campos D."/>
            <person name="Braidotti M."/>
            <person name="Ashley E."/>
            <person name="Golser W."/>
            <person name="Kim H."/>
            <person name="Lee S."/>
            <person name="Lin J."/>
            <person name="Dujmic Z."/>
            <person name="Kim W."/>
            <person name="Talag J."/>
            <person name="Zuccolo A."/>
            <person name="Fan C."/>
            <person name="Sebastian A."/>
            <person name="Kramer M."/>
            <person name="Spiegel L."/>
            <person name="Nascimento L."/>
            <person name="Zutavern T."/>
            <person name="Miller B."/>
            <person name="Ambroise C."/>
            <person name="Muller S."/>
            <person name="Spooner W."/>
            <person name="Narechania A."/>
            <person name="Ren L."/>
            <person name="Wei S."/>
            <person name="Kumari S."/>
            <person name="Faga B."/>
            <person name="Levy M.J."/>
            <person name="McMahan L."/>
            <person name="Van Buren P."/>
            <person name="Vaughn M.W."/>
            <person name="Ying K."/>
            <person name="Yeh C.-T."/>
            <person name="Emrich S.J."/>
            <person name="Jia Y."/>
            <person name="Kalyanaraman A."/>
            <person name="Hsia A.-P."/>
            <person name="Barbazuk W.B."/>
            <person name="Baucom R.S."/>
            <person name="Brutnell T.P."/>
            <person name="Carpita N.C."/>
            <person name="Chaparro C."/>
            <person name="Chia J.-M."/>
            <person name="Deragon J.-M."/>
            <person name="Estill J.C."/>
            <person name="Fu Y."/>
            <person name="Jeddeloh J.A."/>
            <person name="Han Y."/>
            <person name="Lee H."/>
            <person name="Li P."/>
            <person name="Lisch D.R."/>
            <person name="Liu S."/>
            <person name="Liu Z."/>
            <person name="Nagel D.H."/>
            <person name="McCann M.C."/>
            <person name="SanMiguel P."/>
            <person name="Myers A.M."/>
            <person name="Nettleton D."/>
            <person name="Nguyen J."/>
            <person name="Penning B.W."/>
            <person name="Ponnala L."/>
            <person name="Schneider K.L."/>
            <person name="Schwartz D.C."/>
            <person name="Sharma A."/>
            <person name="Soderlund C."/>
            <person name="Springer N.M."/>
            <person name="Sun Q."/>
            <person name="Wang H."/>
            <person name="Waterman M."/>
            <person name="Westerman R."/>
            <person name="Wolfgruber T.K."/>
            <person name="Yang L."/>
            <person name="Yu Y."/>
            <person name="Zhang L."/>
            <person name="Zhou S."/>
            <person name="Zhu Q."/>
            <person name="Bennetzen J.L."/>
            <person name="Dawe R.K."/>
            <person name="Jiang J."/>
            <person name="Jiang N."/>
            <person name="Presting G.G."/>
            <person name="Wessler S.R."/>
            <person name="Aluru S."/>
            <person name="Martienssen R.A."/>
            <person name="Clifton S.W."/>
            <person name="McCombie W.R."/>
            <person name="Wing R.A."/>
            <person name="Wilson R.K."/>
        </authorList>
    </citation>
    <scope>NUCLEOTIDE SEQUENCE [LARGE SCALE GENOMIC DNA]</scope>
    <source>
        <strain evidence="3">cv. B73</strain>
    </source>
</reference>
<dbReference type="AlphaFoldDB" id="A0A804PTS0"/>
<reference evidence="2" key="2">
    <citation type="submission" date="2019-07" db="EMBL/GenBank/DDBJ databases">
        <authorList>
            <person name="Seetharam A."/>
            <person name="Woodhouse M."/>
            <person name="Cannon E."/>
        </authorList>
    </citation>
    <scope>NUCLEOTIDE SEQUENCE [LARGE SCALE GENOMIC DNA]</scope>
    <source>
        <strain evidence="2">cv. B73</strain>
    </source>
</reference>
<evidence type="ECO:0000313" key="3">
    <source>
        <dbReference type="Proteomes" id="UP000007305"/>
    </source>
</evidence>
<accession>A0A804PTS0</accession>
<organism evidence="2 3">
    <name type="scientific">Zea mays</name>
    <name type="common">Maize</name>
    <dbReference type="NCBI Taxonomy" id="4577"/>
    <lineage>
        <taxon>Eukaryota</taxon>
        <taxon>Viridiplantae</taxon>
        <taxon>Streptophyta</taxon>
        <taxon>Embryophyta</taxon>
        <taxon>Tracheophyta</taxon>
        <taxon>Spermatophyta</taxon>
        <taxon>Magnoliopsida</taxon>
        <taxon>Liliopsida</taxon>
        <taxon>Poales</taxon>
        <taxon>Poaceae</taxon>
        <taxon>PACMAD clade</taxon>
        <taxon>Panicoideae</taxon>
        <taxon>Andropogonodae</taxon>
        <taxon>Andropogoneae</taxon>
        <taxon>Tripsacinae</taxon>
        <taxon>Zea</taxon>
    </lineage>
</organism>
<proteinExistence type="predicted"/>
<protein>
    <submittedName>
        <fullName evidence="2">Uncharacterized protein</fullName>
    </submittedName>
</protein>
<name>A0A804PTS0_MAIZE</name>